<evidence type="ECO:0000256" key="4">
    <source>
        <dbReference type="ARBA" id="ARBA00022525"/>
    </source>
</evidence>
<name>A0A0P1I2U6_9RHOB</name>
<comment type="function">
    <text evidence="1">Could be a virulence factor.</text>
</comment>
<evidence type="ECO:0000256" key="6">
    <source>
        <dbReference type="SAM" id="SignalP"/>
    </source>
</evidence>
<organism evidence="8 9">
    <name type="scientific">Shimia thalassica</name>
    <dbReference type="NCBI Taxonomy" id="1715693"/>
    <lineage>
        <taxon>Bacteria</taxon>
        <taxon>Pseudomonadati</taxon>
        <taxon>Pseudomonadota</taxon>
        <taxon>Alphaproteobacteria</taxon>
        <taxon>Rhodobacterales</taxon>
        <taxon>Roseobacteraceae</taxon>
    </lineage>
</organism>
<evidence type="ECO:0000256" key="3">
    <source>
        <dbReference type="ARBA" id="ARBA00018392"/>
    </source>
</evidence>
<dbReference type="CDD" id="cd09113">
    <property type="entry name" value="PLDc_ymdC_like_2"/>
    <property type="match status" value="1"/>
</dbReference>
<sequence>MVLGKMRLLCAAALAGLVSACAYVPFDAPREVTRALSTEQSTFLHPVVASELGPNPTRSGYFELSSGTDALGARLRMIEQAQHSLDIATFLIKPDTASKLIMNRIFDAADRGVRVRFLFDDVFTTVPDEDLAALDAHRNIEMRVFNPTSRNAPKQMGFLWDFKRVNRRMHIKSFVMDGSIAIMGGRNYADEYYELKPTQAFADYDVLIFGPEARELDLAFDTYWNDQLSVPLANFDVVAKNGKTITDDPTWRYDISDAEIDAYRQAISTPYLAEIDNGTRAPFWGTSELVFDTPEKLRNPDGQGPHILGEHLFAEMRRSTDQVTLITPYFVPENYGARFFQDLRAQGIRVRIITNSLASNNHAYVHGGYTRHRKALLETGIELYELREDALNALGDIPADQDLPITLHTKMAIFDQDRVFVGSLNLDPRSVKTNSEIGLFIQSPAYATALLKRLETSLTNYAYQVTLDDNGEFIWTWSGGPEEVAYKEPGATGWQHFLAVLPQVFGLEGLL</sequence>
<keyword evidence="9" id="KW-1185">Reference proteome</keyword>
<dbReference type="STRING" id="1715693.PH7735_00755"/>
<dbReference type="Pfam" id="PF13091">
    <property type="entry name" value="PLDc_2"/>
    <property type="match status" value="2"/>
</dbReference>
<dbReference type="GO" id="GO:0005576">
    <property type="term" value="C:extracellular region"/>
    <property type="evidence" value="ECO:0007669"/>
    <property type="project" value="UniProtKB-SubCell"/>
</dbReference>
<evidence type="ECO:0000313" key="8">
    <source>
        <dbReference type="EMBL" id="CUJ87373.1"/>
    </source>
</evidence>
<proteinExistence type="predicted"/>
<keyword evidence="6" id="KW-0732">Signal</keyword>
<dbReference type="PROSITE" id="PS51257">
    <property type="entry name" value="PROKAR_LIPOPROTEIN"/>
    <property type="match status" value="1"/>
</dbReference>
<keyword evidence="4" id="KW-0964">Secreted</keyword>
<feature type="domain" description="PLD phosphodiesterase" evidence="7">
    <location>
        <begin position="403"/>
        <end position="430"/>
    </location>
</feature>
<dbReference type="PANTHER" id="PTHR21248">
    <property type="entry name" value="CARDIOLIPIN SYNTHASE"/>
    <property type="match status" value="1"/>
</dbReference>
<dbReference type="GO" id="GO:0030572">
    <property type="term" value="F:phosphatidyltransferase activity"/>
    <property type="evidence" value="ECO:0007669"/>
    <property type="project" value="UniProtKB-ARBA"/>
</dbReference>
<dbReference type="Gene3D" id="3.30.870.10">
    <property type="entry name" value="Endonuclease Chain A"/>
    <property type="match status" value="2"/>
</dbReference>
<dbReference type="GO" id="GO:0032049">
    <property type="term" value="P:cardiolipin biosynthetic process"/>
    <property type="evidence" value="ECO:0007669"/>
    <property type="project" value="UniProtKB-ARBA"/>
</dbReference>
<dbReference type="InterPro" id="IPR001736">
    <property type="entry name" value="PLipase_D/transphosphatidylase"/>
</dbReference>
<dbReference type="EMBL" id="CYTW01000001">
    <property type="protein sequence ID" value="CUJ87373.1"/>
    <property type="molecule type" value="Genomic_DNA"/>
</dbReference>
<dbReference type="PROSITE" id="PS50035">
    <property type="entry name" value="PLD"/>
    <property type="match status" value="2"/>
</dbReference>
<dbReference type="GeneID" id="83879830"/>
<feature type="chain" id="PRO_5006064829" description="Phospholipase D" evidence="6">
    <location>
        <begin position="23"/>
        <end position="511"/>
    </location>
</feature>
<comment type="subcellular location">
    <subcellularLocation>
        <location evidence="2">Secreted</location>
    </subcellularLocation>
</comment>
<dbReference type="SUPFAM" id="SSF56024">
    <property type="entry name" value="Phospholipase D/nuclease"/>
    <property type="match status" value="2"/>
</dbReference>
<keyword evidence="8" id="KW-0808">Transferase</keyword>
<gene>
    <name evidence="8" type="primary">ywiE_2</name>
    <name evidence="8" type="ORF">PH7735_00755</name>
</gene>
<evidence type="ECO:0000259" key="7">
    <source>
        <dbReference type="PROSITE" id="PS50035"/>
    </source>
</evidence>
<dbReference type="RefSeq" id="WP_158503171.1">
    <property type="nucleotide sequence ID" value="NZ_CYTW01000001.1"/>
</dbReference>
<protein>
    <recommendedName>
        <fullName evidence="3">Phospholipase D</fullName>
    </recommendedName>
    <alternativeName>
        <fullName evidence="5">Choline phosphatase</fullName>
    </alternativeName>
</protein>
<dbReference type="AlphaFoldDB" id="A0A0P1I2U6"/>
<feature type="signal peptide" evidence="6">
    <location>
        <begin position="1"/>
        <end position="22"/>
    </location>
</feature>
<reference evidence="9" key="1">
    <citation type="submission" date="2015-09" db="EMBL/GenBank/DDBJ databases">
        <authorList>
            <person name="Rodrigo-Torres Lidia"/>
            <person name="Arahal R.David."/>
        </authorList>
    </citation>
    <scope>NUCLEOTIDE SEQUENCE [LARGE SCALE GENOMIC DNA]</scope>
    <source>
        <strain evidence="9">CECT 7735</strain>
    </source>
</reference>
<evidence type="ECO:0000256" key="5">
    <source>
        <dbReference type="ARBA" id="ARBA00029594"/>
    </source>
</evidence>
<evidence type="ECO:0000256" key="2">
    <source>
        <dbReference type="ARBA" id="ARBA00004613"/>
    </source>
</evidence>
<dbReference type="CDD" id="cd09111">
    <property type="entry name" value="PLDc_ymdC_like_1"/>
    <property type="match status" value="1"/>
</dbReference>
<feature type="domain" description="PLD phosphodiesterase" evidence="7">
    <location>
        <begin position="165"/>
        <end position="192"/>
    </location>
</feature>
<dbReference type="Proteomes" id="UP000051870">
    <property type="component" value="Unassembled WGS sequence"/>
</dbReference>
<evidence type="ECO:0000313" key="9">
    <source>
        <dbReference type="Proteomes" id="UP000051870"/>
    </source>
</evidence>
<dbReference type="InterPro" id="IPR025202">
    <property type="entry name" value="PLD-like_dom"/>
</dbReference>
<dbReference type="SMART" id="SM00155">
    <property type="entry name" value="PLDc"/>
    <property type="match status" value="2"/>
</dbReference>
<evidence type="ECO:0000256" key="1">
    <source>
        <dbReference type="ARBA" id="ARBA00003145"/>
    </source>
</evidence>
<dbReference type="PANTHER" id="PTHR21248:SF12">
    <property type="entry name" value="CARDIOLIPIN SYNTHASE C"/>
    <property type="match status" value="1"/>
</dbReference>
<accession>A0A0P1I2U6</accession>